<comment type="caution">
    <text evidence="1">The sequence shown here is derived from an EMBL/GenBank/DDBJ whole genome shotgun (WGS) entry which is preliminary data.</text>
</comment>
<organism evidence="1 2">
    <name type="scientific">Paenibacillus allorhizosphaerae</name>
    <dbReference type="NCBI Taxonomy" id="2849866"/>
    <lineage>
        <taxon>Bacteria</taxon>
        <taxon>Bacillati</taxon>
        <taxon>Bacillota</taxon>
        <taxon>Bacilli</taxon>
        <taxon>Bacillales</taxon>
        <taxon>Paenibacillaceae</taxon>
        <taxon>Paenibacillus</taxon>
    </lineage>
</organism>
<accession>A0ABM8VIH7</accession>
<keyword evidence="2" id="KW-1185">Reference proteome</keyword>
<sequence length="39" mass="4740">MIVKIDFGMHQEFIDIADELGEQIEQLQRAFLEWIYNKK</sequence>
<dbReference type="EMBL" id="CAJVCE010000008">
    <property type="protein sequence ID" value="CAG7643952.1"/>
    <property type="molecule type" value="Genomic_DNA"/>
</dbReference>
<protein>
    <submittedName>
        <fullName evidence="1">Uncharacterized protein</fullName>
    </submittedName>
</protein>
<dbReference type="Proteomes" id="UP000730618">
    <property type="component" value="Unassembled WGS sequence"/>
</dbReference>
<evidence type="ECO:0000313" key="1">
    <source>
        <dbReference type="EMBL" id="CAG7643952.1"/>
    </source>
</evidence>
<proteinExistence type="predicted"/>
<reference evidence="1 2" key="1">
    <citation type="submission" date="2021-06" db="EMBL/GenBank/DDBJ databases">
        <authorList>
            <person name="Criscuolo A."/>
        </authorList>
    </citation>
    <scope>NUCLEOTIDE SEQUENCE [LARGE SCALE GENOMIC DNA]</scope>
    <source>
        <strain evidence="2">CIP 111802</strain>
    </source>
</reference>
<gene>
    <name evidence="1" type="ORF">PAECIP111802_03119</name>
</gene>
<name>A0ABM8VIH7_9BACL</name>
<evidence type="ECO:0000313" key="2">
    <source>
        <dbReference type="Proteomes" id="UP000730618"/>
    </source>
</evidence>